<keyword evidence="7 9" id="KW-0408">Iron</keyword>
<evidence type="ECO:0000256" key="1">
    <source>
        <dbReference type="ARBA" id="ARBA00022448"/>
    </source>
</evidence>
<evidence type="ECO:0000256" key="5">
    <source>
        <dbReference type="ARBA" id="ARBA00022737"/>
    </source>
</evidence>
<keyword evidence="4 9" id="KW-0479">Metal-binding</keyword>
<keyword evidence="6" id="KW-0249">Electron transport</keyword>
<dbReference type="EMBL" id="SMSJ01000013">
    <property type="protein sequence ID" value="TDH62269.1"/>
    <property type="molecule type" value="Genomic_DNA"/>
</dbReference>
<evidence type="ECO:0000256" key="7">
    <source>
        <dbReference type="ARBA" id="ARBA00023004"/>
    </source>
</evidence>
<dbReference type="PANTHER" id="PTHR22847:SF637">
    <property type="entry name" value="WD REPEAT DOMAIN 5B"/>
    <property type="match status" value="1"/>
</dbReference>
<organism evidence="11 12">
    <name type="scientific">Dankookia rubra</name>
    <dbReference type="NCBI Taxonomy" id="1442381"/>
    <lineage>
        <taxon>Bacteria</taxon>
        <taxon>Pseudomonadati</taxon>
        <taxon>Pseudomonadota</taxon>
        <taxon>Alphaproteobacteria</taxon>
        <taxon>Acetobacterales</taxon>
        <taxon>Roseomonadaceae</taxon>
        <taxon>Dankookia</taxon>
    </lineage>
</organism>
<feature type="repeat" description="WD" evidence="8">
    <location>
        <begin position="105"/>
        <end position="135"/>
    </location>
</feature>
<dbReference type="InterPro" id="IPR020472">
    <property type="entry name" value="WD40_PAC1"/>
</dbReference>
<dbReference type="OrthoDB" id="235631at2"/>
<dbReference type="SMART" id="SM00320">
    <property type="entry name" value="WD40"/>
    <property type="match status" value="6"/>
</dbReference>
<dbReference type="SUPFAM" id="SSF46626">
    <property type="entry name" value="Cytochrome c"/>
    <property type="match status" value="1"/>
</dbReference>
<evidence type="ECO:0000256" key="3">
    <source>
        <dbReference type="ARBA" id="ARBA00022617"/>
    </source>
</evidence>
<dbReference type="AlphaFoldDB" id="A0A4R5QHP4"/>
<dbReference type="InterPro" id="IPR036909">
    <property type="entry name" value="Cyt_c-like_dom_sf"/>
</dbReference>
<keyword evidence="5" id="KW-0677">Repeat</keyword>
<evidence type="ECO:0000313" key="12">
    <source>
        <dbReference type="Proteomes" id="UP000295096"/>
    </source>
</evidence>
<feature type="repeat" description="WD" evidence="8">
    <location>
        <begin position="144"/>
        <end position="183"/>
    </location>
</feature>
<dbReference type="PROSITE" id="PS51007">
    <property type="entry name" value="CYTC"/>
    <property type="match status" value="1"/>
</dbReference>
<dbReference type="PROSITE" id="PS50294">
    <property type="entry name" value="WD_REPEATS_REGION"/>
    <property type="match status" value="2"/>
</dbReference>
<dbReference type="InterPro" id="IPR015943">
    <property type="entry name" value="WD40/YVTN_repeat-like_dom_sf"/>
</dbReference>
<dbReference type="Pfam" id="PF00400">
    <property type="entry name" value="WD40"/>
    <property type="match status" value="4"/>
</dbReference>
<dbReference type="GO" id="GO:0020037">
    <property type="term" value="F:heme binding"/>
    <property type="evidence" value="ECO:0007669"/>
    <property type="project" value="InterPro"/>
</dbReference>
<sequence length="417" mass="41989">MPLLILLLLLLLIAPAARTQELAGHGGPVRALAVLEGGGLASAGFDQAVILWDPGAGTARRVLRWHAGALSALAALPGGGLASAGEEGRIALWPDGGAETPARVLEGHAGPVTALAVAPDGVLASAGWDGTVRIWRRDGTARVLEGHAGPVGALAWMPAGLASAGADGTVRMWDTSGGRVLAEPGLPQNALAALPGGALAAGGADGFVRILRIDGSSREFAASPRPVVALAAAPDGGRLAVASMGGSAAIWSVADGRLLHTLDGPGLPLWTVAFSVDGRSLWTGGQDRRVRRWDAATGAPLGPLAGEAEPALPAGADAEGARVFRACSACHALGAGTGPMAGPSLHGIFGRRMGALPGYAYSPRLARGDITWTPETLADLFTRGPDVVTPGTRMPVQTVGEAGDLAALIRFLEVATR</sequence>
<feature type="repeat" description="WD" evidence="8">
    <location>
        <begin position="220"/>
        <end position="261"/>
    </location>
</feature>
<keyword evidence="1" id="KW-0813">Transport</keyword>
<feature type="repeat" description="WD" evidence="8">
    <location>
        <begin position="262"/>
        <end position="303"/>
    </location>
</feature>
<reference evidence="11 12" key="1">
    <citation type="journal article" date="2016" name="J. Microbiol.">
        <title>Dankookia rubra gen. nov., sp. nov., an alphaproteobacterium isolated from sediment of a shallow stream.</title>
        <authorList>
            <person name="Kim W.H."/>
            <person name="Kim D.H."/>
            <person name="Kang K."/>
            <person name="Ahn T.Y."/>
        </authorList>
    </citation>
    <scope>NUCLEOTIDE SEQUENCE [LARGE SCALE GENOMIC DNA]</scope>
    <source>
        <strain evidence="11 12">JCM30602</strain>
    </source>
</reference>
<evidence type="ECO:0000256" key="4">
    <source>
        <dbReference type="ARBA" id="ARBA00022723"/>
    </source>
</evidence>
<evidence type="ECO:0000256" key="6">
    <source>
        <dbReference type="ARBA" id="ARBA00022982"/>
    </source>
</evidence>
<evidence type="ECO:0000256" key="8">
    <source>
        <dbReference type="PROSITE-ProRule" id="PRU00221"/>
    </source>
</evidence>
<evidence type="ECO:0000313" key="11">
    <source>
        <dbReference type="EMBL" id="TDH62269.1"/>
    </source>
</evidence>
<dbReference type="Gene3D" id="1.10.760.10">
    <property type="entry name" value="Cytochrome c-like domain"/>
    <property type="match status" value="1"/>
</dbReference>
<keyword evidence="12" id="KW-1185">Reference proteome</keyword>
<protein>
    <recommendedName>
        <fullName evidence="10">Cytochrome c domain-containing protein</fullName>
    </recommendedName>
</protein>
<dbReference type="PROSITE" id="PS50082">
    <property type="entry name" value="WD_REPEATS_2"/>
    <property type="match status" value="4"/>
</dbReference>
<comment type="caution">
    <text evidence="11">The sequence shown here is derived from an EMBL/GenBank/DDBJ whole genome shotgun (WGS) entry which is preliminary data.</text>
</comment>
<dbReference type="Proteomes" id="UP000295096">
    <property type="component" value="Unassembled WGS sequence"/>
</dbReference>
<evidence type="ECO:0000256" key="2">
    <source>
        <dbReference type="ARBA" id="ARBA00022574"/>
    </source>
</evidence>
<accession>A0A4R5QHP4</accession>
<name>A0A4R5QHP4_9PROT</name>
<dbReference type="CDD" id="cd00200">
    <property type="entry name" value="WD40"/>
    <property type="match status" value="1"/>
</dbReference>
<dbReference type="InterPro" id="IPR001680">
    <property type="entry name" value="WD40_rpt"/>
</dbReference>
<dbReference type="RefSeq" id="WP_133289005.1">
    <property type="nucleotide sequence ID" value="NZ_SMSJ01000013.1"/>
</dbReference>
<keyword evidence="3 9" id="KW-0349">Heme</keyword>
<dbReference type="PANTHER" id="PTHR22847">
    <property type="entry name" value="WD40 REPEAT PROTEIN"/>
    <property type="match status" value="1"/>
</dbReference>
<dbReference type="PRINTS" id="PR00604">
    <property type="entry name" value="CYTCHRMECIAB"/>
</dbReference>
<evidence type="ECO:0000256" key="9">
    <source>
        <dbReference type="PROSITE-ProRule" id="PRU00433"/>
    </source>
</evidence>
<dbReference type="InterPro" id="IPR002327">
    <property type="entry name" value="Cyt_c_1A/1B"/>
</dbReference>
<keyword evidence="2 8" id="KW-0853">WD repeat</keyword>
<dbReference type="GO" id="GO:0009055">
    <property type="term" value="F:electron transfer activity"/>
    <property type="evidence" value="ECO:0007669"/>
    <property type="project" value="InterPro"/>
</dbReference>
<dbReference type="GO" id="GO:0046872">
    <property type="term" value="F:metal ion binding"/>
    <property type="evidence" value="ECO:0007669"/>
    <property type="project" value="UniProtKB-KW"/>
</dbReference>
<dbReference type="SUPFAM" id="SSF50978">
    <property type="entry name" value="WD40 repeat-like"/>
    <property type="match status" value="1"/>
</dbReference>
<dbReference type="Gene3D" id="2.130.10.10">
    <property type="entry name" value="YVTN repeat-like/Quinoprotein amine dehydrogenase"/>
    <property type="match status" value="3"/>
</dbReference>
<dbReference type="PRINTS" id="PR00320">
    <property type="entry name" value="GPROTEINBRPT"/>
</dbReference>
<feature type="domain" description="Cytochrome c" evidence="10">
    <location>
        <begin position="315"/>
        <end position="416"/>
    </location>
</feature>
<gene>
    <name evidence="11" type="ORF">E2C06_12865</name>
</gene>
<evidence type="ECO:0000259" key="10">
    <source>
        <dbReference type="PROSITE" id="PS51007"/>
    </source>
</evidence>
<proteinExistence type="predicted"/>
<dbReference type="InterPro" id="IPR036322">
    <property type="entry name" value="WD40_repeat_dom_sf"/>
</dbReference>
<dbReference type="InterPro" id="IPR009056">
    <property type="entry name" value="Cyt_c-like_dom"/>
</dbReference>